<name>A0A0F9IGY3_9ZZZZ</name>
<proteinExistence type="inferred from homology"/>
<dbReference type="PANTHER" id="PTHR35561">
    <property type="entry name" value="RNA 2',3'-CYCLIC PHOSPHODIESTERASE"/>
    <property type="match status" value="1"/>
</dbReference>
<dbReference type="HAMAP" id="MF_01940">
    <property type="entry name" value="RNA_CPDase"/>
    <property type="match status" value="1"/>
</dbReference>
<feature type="domain" description="Phosphoesterase HXTX" evidence="2">
    <location>
        <begin position="9"/>
        <end position="91"/>
    </location>
</feature>
<dbReference type="InterPro" id="IPR014051">
    <property type="entry name" value="Phosphoesterase_HXTX"/>
</dbReference>
<dbReference type="EMBL" id="LAZR01012437">
    <property type="protein sequence ID" value="KKM26846.1"/>
    <property type="molecule type" value="Genomic_DNA"/>
</dbReference>
<dbReference type="PANTHER" id="PTHR35561:SF1">
    <property type="entry name" value="RNA 2',3'-CYCLIC PHOSPHODIESTERASE"/>
    <property type="match status" value="1"/>
</dbReference>
<comment type="caution">
    <text evidence="3">The sequence shown here is derived from an EMBL/GenBank/DDBJ whole genome shotgun (WGS) entry which is preliminary data.</text>
</comment>
<evidence type="ECO:0000313" key="3">
    <source>
        <dbReference type="EMBL" id="KKM26846.1"/>
    </source>
</evidence>
<dbReference type="Gene3D" id="3.90.1140.10">
    <property type="entry name" value="Cyclic phosphodiesterase"/>
    <property type="match status" value="1"/>
</dbReference>
<sequence length="191" mass="21241">MRCFIAICLPHEIENRLRSLIEQLKPLSHAVKWVKPENLHLTLKFLGEADEDKAPEITGALRDVTAGHKTFTLTAHGTGVFPNANWPKVVWVGLDSGNGLLALHSDIESAMEPLGFNPEKRAFTAHLTIGRIKAIRNRSDKPLQLEHLMHEVQARLKEDFGSFETREIVLFKSDLKSSGAVHTVLSKAPLG</sequence>
<protein>
    <recommendedName>
        <fullName evidence="2">Phosphoesterase HXTX domain-containing protein</fullName>
    </recommendedName>
</protein>
<evidence type="ECO:0000259" key="2">
    <source>
        <dbReference type="Pfam" id="PF02834"/>
    </source>
</evidence>
<dbReference type="SUPFAM" id="SSF55144">
    <property type="entry name" value="LigT-like"/>
    <property type="match status" value="1"/>
</dbReference>
<accession>A0A0F9IGY3</accession>
<dbReference type="InterPro" id="IPR004175">
    <property type="entry name" value="RNA_CPDase"/>
</dbReference>
<dbReference type="Pfam" id="PF02834">
    <property type="entry name" value="LigT_PEase"/>
    <property type="match status" value="2"/>
</dbReference>
<dbReference type="GO" id="GO:0004113">
    <property type="term" value="F:2',3'-cyclic-nucleotide 3'-phosphodiesterase activity"/>
    <property type="evidence" value="ECO:0007669"/>
    <property type="project" value="InterPro"/>
</dbReference>
<dbReference type="NCBIfam" id="TIGR02258">
    <property type="entry name" value="2_5_ligase"/>
    <property type="match status" value="1"/>
</dbReference>
<dbReference type="GO" id="GO:0008664">
    <property type="term" value="F:RNA 2',3'-cyclic 3'-phosphodiesterase activity"/>
    <property type="evidence" value="ECO:0007669"/>
    <property type="project" value="InterPro"/>
</dbReference>
<reference evidence="3" key="1">
    <citation type="journal article" date="2015" name="Nature">
        <title>Complex archaea that bridge the gap between prokaryotes and eukaryotes.</title>
        <authorList>
            <person name="Spang A."/>
            <person name="Saw J.H."/>
            <person name="Jorgensen S.L."/>
            <person name="Zaremba-Niedzwiedzka K."/>
            <person name="Martijn J."/>
            <person name="Lind A.E."/>
            <person name="van Eijk R."/>
            <person name="Schleper C."/>
            <person name="Guy L."/>
            <person name="Ettema T.J."/>
        </authorList>
    </citation>
    <scope>NUCLEOTIDE SEQUENCE</scope>
</reference>
<feature type="domain" description="Phosphoesterase HXTX" evidence="2">
    <location>
        <begin position="98"/>
        <end position="179"/>
    </location>
</feature>
<organism evidence="3">
    <name type="scientific">marine sediment metagenome</name>
    <dbReference type="NCBI Taxonomy" id="412755"/>
    <lineage>
        <taxon>unclassified sequences</taxon>
        <taxon>metagenomes</taxon>
        <taxon>ecological metagenomes</taxon>
    </lineage>
</organism>
<dbReference type="AlphaFoldDB" id="A0A0F9IGY3"/>
<keyword evidence="1" id="KW-0378">Hydrolase</keyword>
<gene>
    <name evidence="3" type="ORF">LCGC14_1580630</name>
</gene>
<dbReference type="InterPro" id="IPR009097">
    <property type="entry name" value="Cyclic_Pdiesterase"/>
</dbReference>
<evidence type="ECO:0000256" key="1">
    <source>
        <dbReference type="ARBA" id="ARBA00022801"/>
    </source>
</evidence>